<name>A0A6N2AEU3_SOLCI</name>
<protein>
    <submittedName>
        <fullName evidence="1">Uncharacterized protein</fullName>
    </submittedName>
</protein>
<proteinExistence type="predicted"/>
<comment type="caution">
    <text evidence="1">The sequence shown here is derived from an EMBL/GenBank/DDBJ whole genome shotgun (WGS) entry which is preliminary data.</text>
</comment>
<dbReference type="AlphaFoldDB" id="A0A6N2AEU3"/>
<evidence type="ECO:0000313" key="1">
    <source>
        <dbReference type="EMBL" id="TMW80655.1"/>
    </source>
</evidence>
<feature type="non-terminal residue" evidence="1">
    <location>
        <position position="65"/>
    </location>
</feature>
<accession>A0A6N2AEU3</accession>
<reference evidence="1" key="1">
    <citation type="submission" date="2019-05" db="EMBL/GenBank/DDBJ databases">
        <title>The de novo reference genome and transcriptome assemblies of the wild tomato species Solanum chilense.</title>
        <authorList>
            <person name="Stam R."/>
            <person name="Nosenko T."/>
            <person name="Hoerger A.C."/>
            <person name="Stephan W."/>
            <person name="Seidel M.A."/>
            <person name="Kuhn J.M.M."/>
            <person name="Haberer G."/>
            <person name="Tellier A."/>
        </authorList>
    </citation>
    <scope>NUCLEOTIDE SEQUENCE</scope>
    <source>
        <tissue evidence="1">Mature leaves</tissue>
    </source>
</reference>
<sequence length="65" mass="6749">MLGEGCKITHGTLTSVLLVCAHAGSMDKGASKLHGNVVLAEISANKLLQLNPNNYFVSSSTYATA</sequence>
<gene>
    <name evidence="1" type="ORF">EJD97_017240</name>
</gene>
<organism evidence="1">
    <name type="scientific">Solanum chilense</name>
    <name type="common">Tomato</name>
    <name type="synonym">Lycopersicon chilense</name>
    <dbReference type="NCBI Taxonomy" id="4083"/>
    <lineage>
        <taxon>Eukaryota</taxon>
        <taxon>Viridiplantae</taxon>
        <taxon>Streptophyta</taxon>
        <taxon>Embryophyta</taxon>
        <taxon>Tracheophyta</taxon>
        <taxon>Spermatophyta</taxon>
        <taxon>Magnoliopsida</taxon>
        <taxon>eudicotyledons</taxon>
        <taxon>Gunneridae</taxon>
        <taxon>Pentapetalae</taxon>
        <taxon>asterids</taxon>
        <taxon>lamiids</taxon>
        <taxon>Solanales</taxon>
        <taxon>Solanaceae</taxon>
        <taxon>Solanoideae</taxon>
        <taxon>Solaneae</taxon>
        <taxon>Solanum</taxon>
        <taxon>Solanum subgen. Lycopersicon</taxon>
    </lineage>
</organism>
<dbReference type="EMBL" id="RXGB01045680">
    <property type="protein sequence ID" value="TMW80655.1"/>
    <property type="molecule type" value="Genomic_DNA"/>
</dbReference>